<keyword evidence="7" id="KW-0732">Signal</keyword>
<comment type="subcellular location">
    <subcellularLocation>
        <location evidence="1">Cell membrane</location>
    </subcellularLocation>
</comment>
<keyword evidence="2" id="KW-1003">Cell membrane</keyword>
<dbReference type="Proteomes" id="UP000886111">
    <property type="component" value="Unassembled WGS sequence"/>
</dbReference>
<dbReference type="EMBL" id="DRTD01000138">
    <property type="protein sequence ID" value="HHE54498.1"/>
    <property type="molecule type" value="Genomic_DNA"/>
</dbReference>
<name>A0A7V5H4V0_CALAY</name>
<protein>
    <recommendedName>
        <fullName evidence="9">Flagellar protein</fullName>
    </recommendedName>
</protein>
<evidence type="ECO:0000256" key="2">
    <source>
        <dbReference type="ARBA" id="ARBA00022475"/>
    </source>
</evidence>
<comment type="caution">
    <text evidence="8">The sequence shown here is derived from an EMBL/GenBank/DDBJ whole genome shotgun (WGS) entry which is preliminary data.</text>
</comment>
<evidence type="ECO:0000256" key="3">
    <source>
        <dbReference type="ARBA" id="ARBA00022692"/>
    </source>
</evidence>
<feature type="signal peptide" evidence="7">
    <location>
        <begin position="1"/>
        <end position="21"/>
    </location>
</feature>
<keyword evidence="5 6" id="KW-0472">Membrane</keyword>
<keyword evidence="4 6" id="KW-1133">Transmembrane helix</keyword>
<evidence type="ECO:0000256" key="7">
    <source>
        <dbReference type="SAM" id="SignalP"/>
    </source>
</evidence>
<dbReference type="GO" id="GO:0016020">
    <property type="term" value="C:membrane"/>
    <property type="evidence" value="ECO:0007669"/>
    <property type="project" value="InterPro"/>
</dbReference>
<evidence type="ECO:0008006" key="9">
    <source>
        <dbReference type="Google" id="ProtNLM"/>
    </source>
</evidence>
<dbReference type="AlphaFoldDB" id="A0A7V5H4V0"/>
<evidence type="ECO:0000256" key="1">
    <source>
        <dbReference type="ARBA" id="ARBA00004236"/>
    </source>
</evidence>
<evidence type="ECO:0000256" key="6">
    <source>
        <dbReference type="SAM" id="Phobius"/>
    </source>
</evidence>
<evidence type="ECO:0000313" key="8">
    <source>
        <dbReference type="EMBL" id="HHE54498.1"/>
    </source>
</evidence>
<dbReference type="GO" id="GO:0044781">
    <property type="term" value="P:bacterial-type flagellum organization"/>
    <property type="evidence" value="ECO:0007669"/>
    <property type="project" value="InterPro"/>
</dbReference>
<evidence type="ECO:0000256" key="4">
    <source>
        <dbReference type="ARBA" id="ARBA00022989"/>
    </source>
</evidence>
<feature type="transmembrane region" description="Helical" evidence="6">
    <location>
        <begin position="53"/>
        <end position="74"/>
    </location>
</feature>
<feature type="chain" id="PRO_5030639900" description="Flagellar protein" evidence="7">
    <location>
        <begin position="22"/>
        <end position="161"/>
    </location>
</feature>
<gene>
    <name evidence="8" type="ORF">ENL21_01860</name>
</gene>
<dbReference type="Pfam" id="PF04347">
    <property type="entry name" value="FliO"/>
    <property type="match status" value="1"/>
</dbReference>
<proteinExistence type="predicted"/>
<reference evidence="8" key="1">
    <citation type="journal article" date="2020" name="mSystems">
        <title>Genome- and Community-Level Interaction Insights into Carbon Utilization and Element Cycling Functions of Hydrothermarchaeota in Hydrothermal Sediment.</title>
        <authorList>
            <person name="Zhou Z."/>
            <person name="Liu Y."/>
            <person name="Xu W."/>
            <person name="Pan J."/>
            <person name="Luo Z.H."/>
            <person name="Li M."/>
        </authorList>
    </citation>
    <scope>NUCLEOTIDE SEQUENCE [LARGE SCALE GENOMIC DNA]</scope>
    <source>
        <strain evidence="8">HyVt-76</strain>
    </source>
</reference>
<keyword evidence="3 6" id="KW-0812">Transmembrane</keyword>
<accession>A0A7V5H4V0</accession>
<sequence>MSYQKLYLVVCLMATFVSLGAAQTHSALSDTSAQMSDSSWQCAQQFNQTPSLTGHYIKLLILTFALLVIFYFALRLMRKFQYGNNPHKKEQILVLSKNYLTSKHSLWIVAINGTKYLLGVTDHAINLVDKLGPVSEQELQSGIPSSLPAFGNFLEKLRKGK</sequence>
<dbReference type="InterPro" id="IPR022781">
    <property type="entry name" value="Flagellar_biosynth_FliO"/>
</dbReference>
<evidence type="ECO:0000256" key="5">
    <source>
        <dbReference type="ARBA" id="ARBA00023136"/>
    </source>
</evidence>
<organism evidence="8">
    <name type="scientific">Caldithrix abyssi</name>
    <dbReference type="NCBI Taxonomy" id="187145"/>
    <lineage>
        <taxon>Bacteria</taxon>
        <taxon>Pseudomonadati</taxon>
        <taxon>Calditrichota</taxon>
        <taxon>Calditrichia</taxon>
        <taxon>Calditrichales</taxon>
        <taxon>Calditrichaceae</taxon>
        <taxon>Caldithrix</taxon>
    </lineage>
</organism>